<evidence type="ECO:0000256" key="6">
    <source>
        <dbReference type="PROSITE-ProRule" id="PRU00192"/>
    </source>
</evidence>
<evidence type="ECO:0000256" key="2">
    <source>
        <dbReference type="ARBA" id="ARBA00022443"/>
    </source>
</evidence>
<feature type="transmembrane region" description="Helical" evidence="8">
    <location>
        <begin position="654"/>
        <end position="676"/>
    </location>
</feature>
<dbReference type="Gene3D" id="1.20.120.350">
    <property type="entry name" value="Voltage-gated potassium channels. Chain C"/>
    <property type="match status" value="2"/>
</dbReference>
<dbReference type="GeneID" id="106174981"/>
<keyword evidence="12" id="KW-0813">Transport</keyword>
<dbReference type="Gene3D" id="1.10.238.10">
    <property type="entry name" value="EF-hand"/>
    <property type="match status" value="1"/>
</dbReference>
<keyword evidence="4 8" id="KW-1133">Transmembrane helix</keyword>
<evidence type="ECO:0000259" key="10">
    <source>
        <dbReference type="PROSITE" id="PS50222"/>
    </source>
</evidence>
<feature type="transmembrane region" description="Helical" evidence="8">
    <location>
        <begin position="445"/>
        <end position="465"/>
    </location>
</feature>
<keyword evidence="12" id="KW-0406">Ion transport</keyword>
<accession>A0A1S3JPE4</accession>
<reference evidence="12" key="1">
    <citation type="submission" date="2025-08" db="UniProtKB">
        <authorList>
            <consortium name="RefSeq"/>
        </authorList>
    </citation>
    <scope>IDENTIFICATION</scope>
    <source>
        <tissue evidence="12">Gonads</tissue>
    </source>
</reference>
<feature type="compositionally biased region" description="Polar residues" evidence="7">
    <location>
        <begin position="944"/>
        <end position="953"/>
    </location>
</feature>
<feature type="region of interest" description="Disordered" evidence="7">
    <location>
        <begin position="909"/>
        <end position="956"/>
    </location>
</feature>
<organism evidence="11 12">
    <name type="scientific">Lingula anatina</name>
    <name type="common">Brachiopod</name>
    <name type="synonym">Lingula unguis</name>
    <dbReference type="NCBI Taxonomy" id="7574"/>
    <lineage>
        <taxon>Eukaryota</taxon>
        <taxon>Metazoa</taxon>
        <taxon>Spiralia</taxon>
        <taxon>Lophotrochozoa</taxon>
        <taxon>Brachiopoda</taxon>
        <taxon>Linguliformea</taxon>
        <taxon>Lingulata</taxon>
        <taxon>Lingulida</taxon>
        <taxon>Linguloidea</taxon>
        <taxon>Lingulidae</taxon>
        <taxon>Lingula</taxon>
    </lineage>
</organism>
<evidence type="ECO:0000313" key="12">
    <source>
        <dbReference type="RefSeq" id="XP_013412228.1"/>
    </source>
</evidence>
<dbReference type="PANTHER" id="PTHR46726:SF2">
    <property type="entry name" value="SH3 DOMAIN-CONTAINING PROTEIN"/>
    <property type="match status" value="1"/>
</dbReference>
<dbReference type="InterPro" id="IPR036028">
    <property type="entry name" value="SH3-like_dom_sf"/>
</dbReference>
<feature type="transmembrane region" description="Helical" evidence="8">
    <location>
        <begin position="183"/>
        <end position="205"/>
    </location>
</feature>
<dbReference type="GO" id="GO:0016020">
    <property type="term" value="C:membrane"/>
    <property type="evidence" value="ECO:0007669"/>
    <property type="project" value="UniProtKB-SubCell"/>
</dbReference>
<dbReference type="STRING" id="7574.A0A1S3JPE4"/>
<keyword evidence="2 6" id="KW-0728">SH3 domain</keyword>
<feature type="compositionally biased region" description="Basic and acidic residues" evidence="7">
    <location>
        <begin position="1"/>
        <end position="13"/>
    </location>
</feature>
<dbReference type="RefSeq" id="XP_013412228.1">
    <property type="nucleotide sequence ID" value="XM_013556774.1"/>
</dbReference>
<keyword evidence="3 8" id="KW-0812">Transmembrane</keyword>
<comment type="subcellular location">
    <subcellularLocation>
        <location evidence="1">Membrane</location>
        <topology evidence="1">Multi-pass membrane protein</topology>
    </subcellularLocation>
</comment>
<evidence type="ECO:0000256" key="3">
    <source>
        <dbReference type="ARBA" id="ARBA00022692"/>
    </source>
</evidence>
<keyword evidence="5 8" id="KW-0472">Membrane</keyword>
<dbReference type="Proteomes" id="UP000085678">
    <property type="component" value="Unplaced"/>
</dbReference>
<evidence type="ECO:0000256" key="1">
    <source>
        <dbReference type="ARBA" id="ARBA00004141"/>
    </source>
</evidence>
<dbReference type="SUPFAM" id="SSF50044">
    <property type="entry name" value="SH3-domain"/>
    <property type="match status" value="1"/>
</dbReference>
<proteinExistence type="predicted"/>
<dbReference type="InterPro" id="IPR005821">
    <property type="entry name" value="Ion_trans_dom"/>
</dbReference>
<dbReference type="AlphaFoldDB" id="A0A1S3JPE4"/>
<keyword evidence="11" id="KW-1185">Reference proteome</keyword>
<dbReference type="PROSITE" id="PS50002">
    <property type="entry name" value="SH3"/>
    <property type="match status" value="1"/>
</dbReference>
<feature type="transmembrane region" description="Helical" evidence="8">
    <location>
        <begin position="471"/>
        <end position="490"/>
    </location>
</feature>
<dbReference type="Pfam" id="PF00520">
    <property type="entry name" value="Ion_trans"/>
    <property type="match status" value="2"/>
</dbReference>
<gene>
    <name evidence="12" type="primary">LOC106174981</name>
</gene>
<feature type="domain" description="EF-hand" evidence="10">
    <location>
        <begin position="376"/>
        <end position="411"/>
    </location>
</feature>
<dbReference type="CDD" id="cd00051">
    <property type="entry name" value="EFh"/>
    <property type="match status" value="1"/>
</dbReference>
<dbReference type="Gene3D" id="1.10.287.70">
    <property type="match status" value="2"/>
</dbReference>
<dbReference type="SMART" id="SM00326">
    <property type="entry name" value="SH3"/>
    <property type="match status" value="1"/>
</dbReference>
<dbReference type="SUPFAM" id="SSF81324">
    <property type="entry name" value="Voltage-gated potassium channels"/>
    <property type="match status" value="2"/>
</dbReference>
<feature type="domain" description="SH3" evidence="9">
    <location>
        <begin position="753"/>
        <end position="812"/>
    </location>
</feature>
<dbReference type="GO" id="GO:0005509">
    <property type="term" value="F:calcium ion binding"/>
    <property type="evidence" value="ECO:0007669"/>
    <property type="project" value="InterPro"/>
</dbReference>
<dbReference type="Pfam" id="PF07653">
    <property type="entry name" value="SH3_2"/>
    <property type="match status" value="1"/>
</dbReference>
<feature type="transmembrane region" description="Helical" evidence="8">
    <location>
        <begin position="210"/>
        <end position="230"/>
    </location>
</feature>
<evidence type="ECO:0000313" key="11">
    <source>
        <dbReference type="Proteomes" id="UP000085678"/>
    </source>
</evidence>
<dbReference type="InterPro" id="IPR027359">
    <property type="entry name" value="Volt_channel_dom_sf"/>
</dbReference>
<sequence>MSKTKLWAERRESSQSNKVSETETDESFTIKLAAAHIEDAIHGRAAYGKAKAIQSTPWMQRCFQIVSNKWYNRFLVLNVIVHSCLVAWEPTQIDEPAGSTHPVVFVIGFVCLAIYVADLVFSISFFTWKSVKDFKVEETKWLRVECIFITMFIIDYLLLLVQHFIALGGISARIPSPFRCLRLATIFCKITNVAHVFEIALLVLFKIIKFLLIILGFVAVFAAIGIQLFMMDYHYIGCYHRENLTNADGMPCNESISDDTTGSFDNIGFSFIKVFSLLTTSNYPHIMWGAYLASWTSFFYFAVFLYAGLFIATALLLAIIVDEYWASCKADVKRERKQERGEIVKAFNLLDDPGAGKIPVDDEKLFQVFKLLKPNNSRAEIKELIQIMDMDCDGKISNFDCVTMLTDVLHYEFEKVDEEQDKGNKCIVAYRNACKKVFESKGYNWFSVILILIHSALFCMKWYNMGQTEETVVHLLMTSITVILLFDLLLRSVAYSKEMCHLAGLLDIGLISLAVISSGLWYLNLLTEVTSTFSRHSVQLFKGVTTVISALAVLARLPLMSKYTRFGLSVLVNIYPILSDLIMLVFVVLYFYAILGLEIFQESQVDSNYTFEVTKYGCGLGYQTVRCSLINIFQILTTAGWHGNMDAAIVSTTWWAGLYFLSAYIIVNMLIMNLFVAITIEAFNKLSADSGPGSAVMEGRILVGAAPGFTSHTKQKTEAEEEEEEAEDMSNLSLEERNKRLLKRKRRQRKKKHATNTTKVVIPFRKKNEDEINLHAGEEVEILEKNGAMWKGRVGQEKMGWFPAKCVKEFTVNKKTEVASTIQTQSSTGGSQTEDEENMIDSVKLKLAKPVAPQSNWRRQLVGNMTVMNPDELMELNQLSKAKISPASVKKNRISPDNYEGVDVIHEEDEPEEHSDFNMGQHSAAATYPPKSALKRTERMGSVDNATPSNNNDIPDWVKKFSQQHNIALVEGGKQMEETAEDD</sequence>
<evidence type="ECO:0000256" key="8">
    <source>
        <dbReference type="SAM" id="Phobius"/>
    </source>
</evidence>
<evidence type="ECO:0000256" key="7">
    <source>
        <dbReference type="SAM" id="MobiDB-lite"/>
    </source>
</evidence>
<dbReference type="Gene3D" id="2.30.30.40">
    <property type="entry name" value="SH3 Domains"/>
    <property type="match status" value="1"/>
</dbReference>
<dbReference type="PANTHER" id="PTHR46726">
    <property type="entry name" value="TWO PORE CHANNEL 3"/>
    <property type="match status" value="1"/>
</dbReference>
<dbReference type="InterPro" id="IPR001452">
    <property type="entry name" value="SH3_domain"/>
</dbReference>
<feature type="transmembrane region" description="Helical" evidence="8">
    <location>
        <begin position="70"/>
        <end position="88"/>
    </location>
</feature>
<dbReference type="PROSITE" id="PS50222">
    <property type="entry name" value="EF_HAND_2"/>
    <property type="match status" value="1"/>
</dbReference>
<name>A0A1S3JPE4_LINAN</name>
<feature type="region of interest" description="Disordered" evidence="7">
    <location>
        <begin position="711"/>
        <end position="733"/>
    </location>
</feature>
<dbReference type="InterPro" id="IPR002048">
    <property type="entry name" value="EF_hand_dom"/>
</dbReference>
<dbReference type="SUPFAM" id="SSF47473">
    <property type="entry name" value="EF-hand"/>
    <property type="match status" value="1"/>
</dbReference>
<feature type="transmembrane region" description="Helical" evidence="8">
    <location>
        <begin position="502"/>
        <end position="523"/>
    </location>
</feature>
<dbReference type="OrthoDB" id="10068803at2759"/>
<feature type="transmembrane region" description="Helical" evidence="8">
    <location>
        <begin position="298"/>
        <end position="321"/>
    </location>
</feature>
<feature type="region of interest" description="Disordered" evidence="7">
    <location>
        <begin position="1"/>
        <end position="22"/>
    </location>
</feature>
<feature type="transmembrane region" description="Helical" evidence="8">
    <location>
        <begin position="103"/>
        <end position="126"/>
    </location>
</feature>
<dbReference type="GO" id="GO:0005216">
    <property type="term" value="F:monoatomic ion channel activity"/>
    <property type="evidence" value="ECO:0007669"/>
    <property type="project" value="InterPro"/>
</dbReference>
<feature type="transmembrane region" description="Helical" evidence="8">
    <location>
        <begin position="543"/>
        <end position="559"/>
    </location>
</feature>
<dbReference type="InterPro" id="IPR011992">
    <property type="entry name" value="EF-hand-dom_pair"/>
</dbReference>
<evidence type="ECO:0000256" key="5">
    <source>
        <dbReference type="ARBA" id="ARBA00023136"/>
    </source>
</evidence>
<protein>
    <submittedName>
        <fullName evidence="12">Sodium channel protein type 4 subunit alpha isoform X2</fullName>
    </submittedName>
</protein>
<evidence type="ECO:0000259" key="9">
    <source>
        <dbReference type="PROSITE" id="PS50002"/>
    </source>
</evidence>
<dbReference type="InParanoid" id="A0A1S3JPE4"/>
<feature type="transmembrane region" description="Helical" evidence="8">
    <location>
        <begin position="571"/>
        <end position="593"/>
    </location>
</feature>
<feature type="compositionally biased region" description="Acidic residues" evidence="7">
    <location>
        <begin position="719"/>
        <end position="728"/>
    </location>
</feature>
<evidence type="ECO:0000256" key="4">
    <source>
        <dbReference type="ARBA" id="ARBA00022989"/>
    </source>
</evidence>
<keyword evidence="12" id="KW-0407">Ion channel</keyword>
<feature type="transmembrane region" description="Helical" evidence="8">
    <location>
        <begin position="147"/>
        <end position="171"/>
    </location>
</feature>